<evidence type="ECO:0000313" key="1">
    <source>
        <dbReference type="EMBL" id="GIH86462.1"/>
    </source>
</evidence>
<evidence type="ECO:0000313" key="2">
    <source>
        <dbReference type="Proteomes" id="UP000655044"/>
    </source>
</evidence>
<proteinExistence type="predicted"/>
<dbReference type="Proteomes" id="UP000655044">
    <property type="component" value="Unassembled WGS sequence"/>
</dbReference>
<accession>A0A8J3WF34</accession>
<dbReference type="EMBL" id="BOOI01000046">
    <property type="protein sequence ID" value="GIH86462.1"/>
    <property type="molecule type" value="Genomic_DNA"/>
</dbReference>
<protein>
    <submittedName>
        <fullName evidence="1">Uncharacterized protein</fullName>
    </submittedName>
</protein>
<sequence length="218" mass="23962">MIKEGPLMSLPACPSPRVPTQHPSIPIQLADRPTWRGLVVPAITLRHRNGTPVLGEVDSDTVADCLIGQRCQLCDQGLEEVAVLMARPQDFVRGYVDEPAQHPWCATYTIRACPMLSGRLQRHRTSPRSARPCGDPRCQCASWNTTTPDAVIRAGQDADPWFSVRFSATDYTLRPSARGAPKGVSLRHLTRSKIRLVTPGRPSADDLAIIARLGLPWS</sequence>
<gene>
    <name evidence="1" type="ORF">Pro02_48700</name>
</gene>
<reference evidence="1" key="1">
    <citation type="submission" date="2021-01" db="EMBL/GenBank/DDBJ databases">
        <title>Whole genome shotgun sequence of Planobispora rosea NBRC 15558.</title>
        <authorList>
            <person name="Komaki H."/>
            <person name="Tamura T."/>
        </authorList>
    </citation>
    <scope>NUCLEOTIDE SEQUENCE</scope>
    <source>
        <strain evidence="1">NBRC 15558</strain>
    </source>
</reference>
<name>A0A8J3WF34_PLARO</name>
<organism evidence="1 2">
    <name type="scientific">Planobispora rosea</name>
    <dbReference type="NCBI Taxonomy" id="35762"/>
    <lineage>
        <taxon>Bacteria</taxon>
        <taxon>Bacillati</taxon>
        <taxon>Actinomycetota</taxon>
        <taxon>Actinomycetes</taxon>
        <taxon>Streptosporangiales</taxon>
        <taxon>Streptosporangiaceae</taxon>
        <taxon>Planobispora</taxon>
    </lineage>
</organism>
<keyword evidence="2" id="KW-1185">Reference proteome</keyword>
<comment type="caution">
    <text evidence="1">The sequence shown here is derived from an EMBL/GenBank/DDBJ whole genome shotgun (WGS) entry which is preliminary data.</text>
</comment>
<dbReference type="AlphaFoldDB" id="A0A8J3WF34"/>